<evidence type="ECO:0000313" key="12">
    <source>
        <dbReference type="Proteomes" id="UP001152561"/>
    </source>
</evidence>
<accession>A0A9Q1LCV7</accession>
<keyword evidence="4" id="KW-0249">Electron transport</keyword>
<dbReference type="GO" id="GO:0016020">
    <property type="term" value="C:membrane"/>
    <property type="evidence" value="ECO:0007669"/>
    <property type="project" value="UniProtKB-SubCell"/>
</dbReference>
<evidence type="ECO:0000256" key="6">
    <source>
        <dbReference type="ARBA" id="ARBA00023136"/>
    </source>
</evidence>
<dbReference type="CDD" id="cd08760">
    <property type="entry name" value="Cyt_b561_FRRS1_like"/>
    <property type="match status" value="1"/>
</dbReference>
<dbReference type="OrthoDB" id="19261at2759"/>
<evidence type="ECO:0000256" key="2">
    <source>
        <dbReference type="ARBA" id="ARBA00022448"/>
    </source>
</evidence>
<evidence type="ECO:0000313" key="11">
    <source>
        <dbReference type="EMBL" id="KAJ8531584.1"/>
    </source>
</evidence>
<dbReference type="Proteomes" id="UP001152561">
    <property type="component" value="Unassembled WGS sequence"/>
</dbReference>
<evidence type="ECO:0000256" key="9">
    <source>
        <dbReference type="SAM" id="SignalP"/>
    </source>
</evidence>
<comment type="caution">
    <text evidence="11">The sequence shown here is derived from an EMBL/GenBank/DDBJ whole genome shotgun (WGS) entry which is preliminary data.</text>
</comment>
<evidence type="ECO:0000256" key="5">
    <source>
        <dbReference type="ARBA" id="ARBA00022989"/>
    </source>
</evidence>
<evidence type="ECO:0000256" key="4">
    <source>
        <dbReference type="ARBA" id="ARBA00022982"/>
    </source>
</evidence>
<feature type="transmembrane region" description="Helical" evidence="8">
    <location>
        <begin position="216"/>
        <end position="235"/>
    </location>
</feature>
<dbReference type="InterPro" id="IPR006593">
    <property type="entry name" value="Cyt_b561/ferric_Rdtase_TM"/>
</dbReference>
<keyword evidence="6 8" id="KW-0472">Membrane</keyword>
<feature type="signal peptide" evidence="9">
    <location>
        <begin position="1"/>
        <end position="22"/>
    </location>
</feature>
<feature type="chain" id="PRO_5040374583" description="Cytochrome b561 domain-containing protein" evidence="9">
    <location>
        <begin position="23"/>
        <end position="251"/>
    </location>
</feature>
<reference evidence="12" key="1">
    <citation type="journal article" date="2023" name="Proc. Natl. Acad. Sci. U.S.A.">
        <title>Genomic and structural basis for evolution of tropane alkaloid biosynthesis.</title>
        <authorList>
            <person name="Wanga Y.-J."/>
            <person name="Taina T."/>
            <person name="Yua J.-Y."/>
            <person name="Lia J."/>
            <person name="Xua B."/>
            <person name="Chenc J."/>
            <person name="D'Auriad J.C."/>
            <person name="Huanga J.-P."/>
            <person name="Huanga S.-X."/>
        </authorList>
    </citation>
    <scope>NUCLEOTIDE SEQUENCE [LARGE SCALE GENOMIC DNA]</scope>
    <source>
        <strain evidence="12">cv. KIB-2019</strain>
    </source>
</reference>
<keyword evidence="2" id="KW-0813">Transport</keyword>
<dbReference type="EMBL" id="JAJAGQ010000021">
    <property type="protein sequence ID" value="KAJ8531584.1"/>
    <property type="molecule type" value="Genomic_DNA"/>
</dbReference>
<dbReference type="PIRSF" id="PIRSF037471">
    <property type="entry name" value="UCP037471"/>
    <property type="match status" value="1"/>
</dbReference>
<gene>
    <name evidence="11" type="ORF">K7X08_027018</name>
</gene>
<keyword evidence="12" id="KW-1185">Reference proteome</keyword>
<comment type="subcellular location">
    <subcellularLocation>
        <location evidence="1">Membrane</location>
    </subcellularLocation>
</comment>
<proteinExistence type="predicted"/>
<name>A0A9Q1LCV7_9SOLA</name>
<organism evidence="11 12">
    <name type="scientific">Anisodus acutangulus</name>
    <dbReference type="NCBI Taxonomy" id="402998"/>
    <lineage>
        <taxon>Eukaryota</taxon>
        <taxon>Viridiplantae</taxon>
        <taxon>Streptophyta</taxon>
        <taxon>Embryophyta</taxon>
        <taxon>Tracheophyta</taxon>
        <taxon>Spermatophyta</taxon>
        <taxon>Magnoliopsida</taxon>
        <taxon>eudicotyledons</taxon>
        <taxon>Gunneridae</taxon>
        <taxon>Pentapetalae</taxon>
        <taxon>asterids</taxon>
        <taxon>lamiids</taxon>
        <taxon>Solanales</taxon>
        <taxon>Solanaceae</taxon>
        <taxon>Solanoideae</taxon>
        <taxon>Hyoscyameae</taxon>
        <taxon>Anisodus</taxon>
    </lineage>
</organism>
<feature type="transmembrane region" description="Helical" evidence="8">
    <location>
        <begin position="151"/>
        <end position="170"/>
    </location>
</feature>
<dbReference type="PANTHER" id="PTHR23130">
    <property type="entry name" value="CYTOCHROME B561 AND DOMON DOMAIN-CONTAINING PROTEIN"/>
    <property type="match status" value="1"/>
</dbReference>
<feature type="domain" description="Cytochrome b561" evidence="10">
    <location>
        <begin position="43"/>
        <end position="241"/>
    </location>
</feature>
<feature type="binding site" description="axial binding residue" evidence="7">
    <location>
        <position position="186"/>
    </location>
    <ligand>
        <name>heme b</name>
        <dbReference type="ChEBI" id="CHEBI:60344"/>
        <label>1</label>
    </ligand>
    <ligandPart>
        <name>Fe</name>
        <dbReference type="ChEBI" id="CHEBI:18248"/>
    </ligandPart>
</feature>
<dbReference type="SMART" id="SM00665">
    <property type="entry name" value="B561"/>
    <property type="match status" value="1"/>
</dbReference>
<dbReference type="PROSITE" id="PS50939">
    <property type="entry name" value="CYTOCHROME_B561"/>
    <property type="match status" value="1"/>
</dbReference>
<feature type="binding site" description="axial binding residue" evidence="7">
    <location>
        <position position="150"/>
    </location>
    <ligand>
        <name>heme b</name>
        <dbReference type="ChEBI" id="CHEBI:60344"/>
        <label>1</label>
    </ligand>
    <ligandPart>
        <name>Fe</name>
        <dbReference type="ChEBI" id="CHEBI:18248"/>
    </ligandPart>
</feature>
<dbReference type="AlphaFoldDB" id="A0A9Q1LCV7"/>
<evidence type="ECO:0000256" key="7">
    <source>
        <dbReference type="PIRSR" id="PIRSR037471-1"/>
    </source>
</evidence>
<sequence>MSSIIGITILGTIICLLDLANAHSNSSSCKDALPITSTKFQEPHDSLERANNTEVTTDFKSWNFRPAGHERHHRRLRVIHGVVNIFGWGVLLPIGVIIARYYKRLPMKCEEWYSLHVRSEVAGFILGTVGWGLGISIRNSAEEQSTMSTHGIFGTIIFTFTTIQVLHICLQPDEENVYRKYWVIYHNFFGYALIILTIVNIFQGIEKEEPSNRWKWSYAVLVGVMGLTALVLELLPCFSMIKNKLSVSGIE</sequence>
<evidence type="ECO:0000259" key="10">
    <source>
        <dbReference type="PROSITE" id="PS50939"/>
    </source>
</evidence>
<protein>
    <recommendedName>
        <fullName evidence="10">Cytochrome b561 domain-containing protein</fullName>
    </recommendedName>
</protein>
<evidence type="ECO:0000256" key="3">
    <source>
        <dbReference type="ARBA" id="ARBA00022692"/>
    </source>
</evidence>
<feature type="transmembrane region" description="Helical" evidence="8">
    <location>
        <begin position="182"/>
        <end position="204"/>
    </location>
</feature>
<keyword evidence="3 8" id="KW-0812">Transmembrane</keyword>
<dbReference type="PANTHER" id="PTHR23130:SF153">
    <property type="entry name" value="CYTOCHROME B561 DOMAIN-CONTAINING PROTEIN"/>
    <property type="match status" value="1"/>
</dbReference>
<feature type="binding site" description="axial binding residue" evidence="7">
    <location>
        <position position="80"/>
    </location>
    <ligand>
        <name>heme b</name>
        <dbReference type="ChEBI" id="CHEBI:60344"/>
        <label>1</label>
    </ligand>
    <ligandPart>
        <name>Fe</name>
        <dbReference type="ChEBI" id="CHEBI:18248"/>
    </ligandPart>
</feature>
<evidence type="ECO:0000256" key="8">
    <source>
        <dbReference type="SAM" id="Phobius"/>
    </source>
</evidence>
<feature type="transmembrane region" description="Helical" evidence="8">
    <location>
        <begin position="78"/>
        <end position="101"/>
    </location>
</feature>
<feature type="binding site" description="axial binding residue" evidence="7">
    <location>
        <position position="116"/>
    </location>
    <ligand>
        <name>heme b</name>
        <dbReference type="ChEBI" id="CHEBI:60344"/>
        <label>1</label>
    </ligand>
    <ligandPart>
        <name>Fe</name>
        <dbReference type="ChEBI" id="CHEBI:18248"/>
    </ligandPart>
</feature>
<dbReference type="GO" id="GO:0046872">
    <property type="term" value="F:metal ion binding"/>
    <property type="evidence" value="ECO:0007669"/>
    <property type="project" value="UniProtKB-KW"/>
</dbReference>
<keyword evidence="7" id="KW-0408">Iron</keyword>
<feature type="transmembrane region" description="Helical" evidence="8">
    <location>
        <begin position="121"/>
        <end position="139"/>
    </location>
</feature>
<keyword evidence="9" id="KW-0732">Signal</keyword>
<keyword evidence="7" id="KW-0479">Metal-binding</keyword>
<dbReference type="Pfam" id="PF03188">
    <property type="entry name" value="Cytochrom_B561"/>
    <property type="match status" value="1"/>
</dbReference>
<keyword evidence="5 8" id="KW-1133">Transmembrane helix</keyword>
<dbReference type="Gene3D" id="1.20.120.1770">
    <property type="match status" value="1"/>
</dbReference>
<dbReference type="InterPro" id="IPR017214">
    <property type="entry name" value="UCP037471"/>
</dbReference>
<evidence type="ECO:0000256" key="1">
    <source>
        <dbReference type="ARBA" id="ARBA00004370"/>
    </source>
</evidence>